<reference evidence="1 2" key="1">
    <citation type="submission" date="2019-03" db="EMBL/GenBank/DDBJ databases">
        <title>Deep-cultivation of Planctomycetes and their phenomic and genomic characterization uncovers novel biology.</title>
        <authorList>
            <person name="Wiegand S."/>
            <person name="Jogler M."/>
            <person name="Boedeker C."/>
            <person name="Pinto D."/>
            <person name="Vollmers J."/>
            <person name="Rivas-Marin E."/>
            <person name="Kohn T."/>
            <person name="Peeters S.H."/>
            <person name="Heuer A."/>
            <person name="Rast P."/>
            <person name="Oberbeckmann S."/>
            <person name="Bunk B."/>
            <person name="Jeske O."/>
            <person name="Meyerdierks A."/>
            <person name="Storesund J.E."/>
            <person name="Kallscheuer N."/>
            <person name="Luecker S."/>
            <person name="Lage O.M."/>
            <person name="Pohl T."/>
            <person name="Merkel B.J."/>
            <person name="Hornburger P."/>
            <person name="Mueller R.-W."/>
            <person name="Bruemmer F."/>
            <person name="Labrenz M."/>
            <person name="Spormann A.M."/>
            <person name="Op den Camp H."/>
            <person name="Overmann J."/>
            <person name="Amann R."/>
            <person name="Jetten M.S.M."/>
            <person name="Mascher T."/>
            <person name="Medema M.H."/>
            <person name="Devos D.P."/>
            <person name="Kaster A.-K."/>
            <person name="Ovreas L."/>
            <person name="Rohde M."/>
            <person name="Galperin M.Y."/>
            <person name="Jogler C."/>
        </authorList>
    </citation>
    <scope>NUCLEOTIDE SEQUENCE [LARGE SCALE GENOMIC DNA]</scope>
    <source>
        <strain evidence="1 2">Enr13</strain>
    </source>
</reference>
<sequence length="281" mass="32528">MWQFTFLLLIFAFVVGCENNNTERGSQVSTASAITNEKANRVREQTSEADIRKLIEQLVYSDDEASNQPVVNPNIKIADSNGNVRPINGDSEDAEKKRQKFNSCQEAFTKLYELKDAAIPLLVEHLDDKRQSINFRNHYMGNSVGDACFWNIYFQLVDQPRDYSKYGYSRKGRDGENHPKPYWEGTPFDDAGGLKEWLDANKELNYLEMQIECVQWLLDREKLIGASDADSYFLNILPLEIRILERRLENGDDVKAELDRLIEIRDKRLEDQIPKKLLPDN</sequence>
<organism evidence="1 2">
    <name type="scientific">Stieleria neptunia</name>
    <dbReference type="NCBI Taxonomy" id="2527979"/>
    <lineage>
        <taxon>Bacteria</taxon>
        <taxon>Pseudomonadati</taxon>
        <taxon>Planctomycetota</taxon>
        <taxon>Planctomycetia</taxon>
        <taxon>Pirellulales</taxon>
        <taxon>Pirellulaceae</taxon>
        <taxon>Stieleria</taxon>
    </lineage>
</organism>
<evidence type="ECO:0000313" key="1">
    <source>
        <dbReference type="EMBL" id="QDV46073.1"/>
    </source>
</evidence>
<gene>
    <name evidence="1" type="ORF">Enr13x_59770</name>
</gene>
<dbReference type="AlphaFoldDB" id="A0A518HYZ4"/>
<accession>A0A518HYZ4</accession>
<keyword evidence="2" id="KW-1185">Reference proteome</keyword>
<dbReference type="Proteomes" id="UP000319004">
    <property type="component" value="Chromosome"/>
</dbReference>
<evidence type="ECO:0000313" key="2">
    <source>
        <dbReference type="Proteomes" id="UP000319004"/>
    </source>
</evidence>
<dbReference type="KEGG" id="snep:Enr13x_59770"/>
<protein>
    <submittedName>
        <fullName evidence="1">Uncharacterized protein</fullName>
    </submittedName>
</protein>
<name>A0A518HYZ4_9BACT</name>
<proteinExistence type="predicted"/>
<dbReference type="EMBL" id="CP037423">
    <property type="protein sequence ID" value="QDV46073.1"/>
    <property type="molecule type" value="Genomic_DNA"/>
</dbReference>